<comment type="caution">
    <text evidence="2">The sequence shown here is derived from an EMBL/GenBank/DDBJ whole genome shotgun (WGS) entry which is preliminary data.</text>
</comment>
<dbReference type="OrthoDB" id="2801794at2"/>
<feature type="transmembrane region" description="Helical" evidence="1">
    <location>
        <begin position="295"/>
        <end position="313"/>
    </location>
</feature>
<dbReference type="RefSeq" id="WP_155112238.1">
    <property type="nucleotide sequence ID" value="NZ_WMIB01000008.1"/>
</dbReference>
<keyword evidence="1" id="KW-1133">Transmembrane helix</keyword>
<protein>
    <submittedName>
        <fullName evidence="2">Uncharacterized protein</fullName>
    </submittedName>
</protein>
<dbReference type="Proteomes" id="UP000434639">
    <property type="component" value="Unassembled WGS sequence"/>
</dbReference>
<accession>A0A7X2S550</accession>
<gene>
    <name evidence="2" type="ORF">GKZ89_09845</name>
</gene>
<proteinExistence type="predicted"/>
<evidence type="ECO:0000256" key="1">
    <source>
        <dbReference type="SAM" id="Phobius"/>
    </source>
</evidence>
<sequence length="322" mass="36905">MKQRTYSLNEVLTVARALGLKDLYKSYAFLNVFWKGRRKIKEAAKTIDLKGEYAELGRYLTVLSDAAVWIELEKPESGAAVSTGSRRIMESVADSMYQYREIGSQETVESIIADFYDIQPDNSEKLLQSSFLISDELYNAIHTEDPDPELLAILKEDLEPDTEIDQFIEDMNANRNEVNMIQLYLGAGNDRFGLGFVPSKYGVWRVDVTADEEIQLIHESEKEFMAYISSIIKNGPPIKVSLKKEEEVKKEPRKARFEIKPSVFLFRSSLLLLGVMALLLMNVQEWVISRPQTPYKIWAIFQGLIAVLTLVIWKYPKERKTG</sequence>
<keyword evidence="1" id="KW-0472">Membrane</keyword>
<dbReference type="AlphaFoldDB" id="A0A7X2S550"/>
<reference evidence="2 3" key="1">
    <citation type="journal article" date="2017" name="Int. J. Syst. Evol. Microbiol.">
        <title>Bacillus mangrovi sp. nov., isolated from a sediment sample from a mangrove forest.</title>
        <authorList>
            <person name="Gupta V."/>
            <person name="Singh P.K."/>
            <person name="Korpole S."/>
            <person name="Tanuku N.R.S."/>
            <person name="Pinnaka A.K."/>
        </authorList>
    </citation>
    <scope>NUCLEOTIDE SEQUENCE [LARGE SCALE GENOMIC DNA]</scope>
    <source>
        <strain evidence="2 3">KCTC 33872</strain>
    </source>
</reference>
<evidence type="ECO:0000313" key="3">
    <source>
        <dbReference type="Proteomes" id="UP000434639"/>
    </source>
</evidence>
<keyword evidence="1" id="KW-0812">Transmembrane</keyword>
<evidence type="ECO:0000313" key="2">
    <source>
        <dbReference type="EMBL" id="MTH53705.1"/>
    </source>
</evidence>
<keyword evidence="3" id="KW-1185">Reference proteome</keyword>
<organism evidence="2 3">
    <name type="scientific">Metabacillus mangrovi</name>
    <dbReference type="NCBI Taxonomy" id="1491830"/>
    <lineage>
        <taxon>Bacteria</taxon>
        <taxon>Bacillati</taxon>
        <taxon>Bacillota</taxon>
        <taxon>Bacilli</taxon>
        <taxon>Bacillales</taxon>
        <taxon>Bacillaceae</taxon>
        <taxon>Metabacillus</taxon>
    </lineage>
</organism>
<dbReference type="EMBL" id="WMIB01000008">
    <property type="protein sequence ID" value="MTH53705.1"/>
    <property type="molecule type" value="Genomic_DNA"/>
</dbReference>
<name>A0A7X2S550_9BACI</name>
<feature type="transmembrane region" description="Helical" evidence="1">
    <location>
        <begin position="263"/>
        <end position="283"/>
    </location>
</feature>